<proteinExistence type="predicted"/>
<gene>
    <name evidence="1" type="ORF">ACFQ3T_02330</name>
</gene>
<dbReference type="EMBL" id="JBHTLK010000005">
    <property type="protein sequence ID" value="MFD1145957.1"/>
    <property type="molecule type" value="Genomic_DNA"/>
</dbReference>
<sequence length="188" mass="20283">MTRRFDAVSYVTAWSTGRRFPAIHNGIMSVVRAEIEPEDGVVLDLCSSTGLLSRQLADVGHYPVVAVEQPGPALQLGMNAGVYDELPVLPLRIARDTLGGLLAWVEERKVTTVVARRCFPELHDALGEEFATMAAGLVDAGVRRVVLEGRIFSARTTHSLGTASREVAALAPRWRGRAHGPFALLTAA</sequence>
<dbReference type="RefSeq" id="WP_380719211.1">
    <property type="nucleotide sequence ID" value="NZ_JBHTLK010000005.1"/>
</dbReference>
<evidence type="ECO:0008006" key="3">
    <source>
        <dbReference type="Google" id="ProtNLM"/>
    </source>
</evidence>
<protein>
    <recommendedName>
        <fullName evidence="3">Methyltransferase</fullName>
    </recommendedName>
</protein>
<organism evidence="1 2">
    <name type="scientific">Saccharothrix hoggarensis</name>
    <dbReference type="NCBI Taxonomy" id="913853"/>
    <lineage>
        <taxon>Bacteria</taxon>
        <taxon>Bacillati</taxon>
        <taxon>Actinomycetota</taxon>
        <taxon>Actinomycetes</taxon>
        <taxon>Pseudonocardiales</taxon>
        <taxon>Pseudonocardiaceae</taxon>
        <taxon>Saccharothrix</taxon>
    </lineage>
</organism>
<dbReference type="SUPFAM" id="SSF53335">
    <property type="entry name" value="S-adenosyl-L-methionine-dependent methyltransferases"/>
    <property type="match status" value="1"/>
</dbReference>
<evidence type="ECO:0000313" key="2">
    <source>
        <dbReference type="Proteomes" id="UP001597168"/>
    </source>
</evidence>
<reference evidence="2" key="1">
    <citation type="journal article" date="2019" name="Int. J. Syst. Evol. Microbiol.">
        <title>The Global Catalogue of Microorganisms (GCM) 10K type strain sequencing project: providing services to taxonomists for standard genome sequencing and annotation.</title>
        <authorList>
            <consortium name="The Broad Institute Genomics Platform"/>
            <consortium name="The Broad Institute Genome Sequencing Center for Infectious Disease"/>
            <person name="Wu L."/>
            <person name="Ma J."/>
        </authorList>
    </citation>
    <scope>NUCLEOTIDE SEQUENCE [LARGE SCALE GENOMIC DNA]</scope>
    <source>
        <strain evidence="2">CCUG 60214</strain>
    </source>
</reference>
<evidence type="ECO:0000313" key="1">
    <source>
        <dbReference type="EMBL" id="MFD1145957.1"/>
    </source>
</evidence>
<dbReference type="Proteomes" id="UP001597168">
    <property type="component" value="Unassembled WGS sequence"/>
</dbReference>
<comment type="caution">
    <text evidence="1">The sequence shown here is derived from an EMBL/GenBank/DDBJ whole genome shotgun (WGS) entry which is preliminary data.</text>
</comment>
<name>A0ABW3QIC9_9PSEU</name>
<accession>A0ABW3QIC9</accession>
<dbReference type="InterPro" id="IPR029063">
    <property type="entry name" value="SAM-dependent_MTases_sf"/>
</dbReference>
<keyword evidence="2" id="KW-1185">Reference proteome</keyword>